<dbReference type="PANTHER" id="PTHR33490">
    <property type="entry name" value="BLR5614 PROTEIN-RELATED"/>
    <property type="match status" value="1"/>
</dbReference>
<evidence type="ECO:0000259" key="1">
    <source>
        <dbReference type="SMART" id="SM00460"/>
    </source>
</evidence>
<dbReference type="Pfam" id="PF08379">
    <property type="entry name" value="Bact_transglu_N"/>
    <property type="match status" value="1"/>
</dbReference>
<protein>
    <submittedName>
        <fullName evidence="2">Uncharacterized protein (DUF2126 family)</fullName>
    </submittedName>
</protein>
<dbReference type="InterPro" id="IPR018667">
    <property type="entry name" value="DUF2126"/>
</dbReference>
<dbReference type="EMBL" id="VIWP01000005">
    <property type="protein sequence ID" value="TWF51958.1"/>
    <property type="molecule type" value="Genomic_DNA"/>
</dbReference>
<dbReference type="InterPro" id="IPR002931">
    <property type="entry name" value="Transglutaminase-like"/>
</dbReference>
<dbReference type="RefSeq" id="WP_145639439.1">
    <property type="nucleotide sequence ID" value="NZ_VIWP01000005.1"/>
</dbReference>
<keyword evidence="3" id="KW-1185">Reference proteome</keyword>
<gene>
    <name evidence="2" type="ORF">FHW37_10556</name>
</gene>
<name>A0A561QNK5_9HYPH</name>
<dbReference type="SMART" id="SM00460">
    <property type="entry name" value="TGc"/>
    <property type="match status" value="1"/>
</dbReference>
<dbReference type="InterPro" id="IPR013589">
    <property type="entry name" value="Bac_transglu_N"/>
</dbReference>
<reference evidence="2 3" key="1">
    <citation type="submission" date="2019-06" db="EMBL/GenBank/DDBJ databases">
        <title>Sorghum-associated microbial communities from plants grown in Nebraska, USA.</title>
        <authorList>
            <person name="Schachtman D."/>
        </authorList>
    </citation>
    <scope>NUCLEOTIDE SEQUENCE [LARGE SCALE GENOMIC DNA]</scope>
    <source>
        <strain evidence="2 3">1225</strain>
    </source>
</reference>
<evidence type="ECO:0000313" key="3">
    <source>
        <dbReference type="Proteomes" id="UP000320653"/>
    </source>
</evidence>
<accession>A0A561QNK5</accession>
<evidence type="ECO:0000313" key="2">
    <source>
        <dbReference type="EMBL" id="TWF51958.1"/>
    </source>
</evidence>
<dbReference type="Gene3D" id="3.10.620.30">
    <property type="match status" value="1"/>
</dbReference>
<comment type="caution">
    <text evidence="2">The sequence shown here is derived from an EMBL/GenBank/DDBJ whole genome shotgun (WGS) entry which is preliminary data.</text>
</comment>
<organism evidence="2 3">
    <name type="scientific">Neorhizobium alkalisoli</name>
    <dbReference type="NCBI Taxonomy" id="528178"/>
    <lineage>
        <taxon>Bacteria</taxon>
        <taxon>Pseudomonadati</taxon>
        <taxon>Pseudomonadota</taxon>
        <taxon>Alphaproteobacteria</taxon>
        <taxon>Hyphomicrobiales</taxon>
        <taxon>Rhizobiaceae</taxon>
        <taxon>Rhizobium/Agrobacterium group</taxon>
        <taxon>Neorhizobium</taxon>
    </lineage>
</organism>
<dbReference type="PANTHER" id="PTHR33490:SF1">
    <property type="entry name" value="SLL1233 PROTEIN"/>
    <property type="match status" value="1"/>
</dbReference>
<feature type="domain" description="Transglutaminase-like" evidence="1">
    <location>
        <begin position="173"/>
        <end position="249"/>
    </location>
</feature>
<proteinExistence type="predicted"/>
<dbReference type="AlphaFoldDB" id="A0A561QNK5"/>
<dbReference type="OrthoDB" id="9804023at2"/>
<dbReference type="InterPro" id="IPR038765">
    <property type="entry name" value="Papain-like_cys_pep_sf"/>
</dbReference>
<dbReference type="SUPFAM" id="SSF54001">
    <property type="entry name" value="Cysteine proteinases"/>
    <property type="match status" value="1"/>
</dbReference>
<dbReference type="Proteomes" id="UP000320653">
    <property type="component" value="Unassembled WGS sequence"/>
</dbReference>
<dbReference type="Pfam" id="PF01841">
    <property type="entry name" value="Transglut_core"/>
    <property type="match status" value="1"/>
</dbReference>
<sequence>MSIKASIYHLTHYTYDNPVRLGPQIIRLKPAAHSRTKVLSHSLKVTPENHFVNLQQDPYGNYLARFVFPEPVTEFKIEVDLVADMTVYNPFDFFVEEEATKWPFQYPAELVQDLSIYMTPEPPEPALVEYLKTFDMSPGQRTVDMIVGINARLQQAIGYVIRMEPGVQTPEQTLTSAMGSCRDTSWLLVQILRHLGLAARFVSGYLIQLTPDLKALDGPSGTEVDFTDLHAWCEVYLPGAGWVGLDPTSGLLTGESHIPLAATPHYRNAAPISGGYFGEANTSFDFAMNVTRVAEHPRITKPFSDESWEALNDLGEQVDRVLAAQDVRLTMGGEPTFVSIDDFESDEWNTGAVGPTKRDKADILIRKLREKFAPGGFLHYGQGKWYPGESLPRWTFSLYWRKDGKPIWNNPDLVAEEGRNYGVGEDDSQKLLAALAGELGIGADMVVPAYEDPAEWIIKEGSLPDNVDPSNSKLKDPEERNRIARVFERGLTRPTGYILPVQAWNAQAGGHRWISEKWSTRRGRIFLVPGDSPVGYRLPLGTLPYISPSQFPYIHEADPSIPRKPLPEKIVPAGHGTSEGRAMPESSFKAGEAANPGRIEQAIGEIGGAVRTAISVEPRDGRLCVFMPPVERIEDYLELIAAAENAATALGLPVHIEGYAPPHDERINVIRVAPDPGVIEVNIHPASSWKETVDITTAIYEEARQSRLGADKFMIDGRHTGTGGGNHVVVGGANPNDSPFLRRPDLLKSIVLHWQRHPSLSYLFSGLFIGPTSQAPRIDEARHDSLYELEIALSQVPAPGQGPAPLPWLVDRLFRNLLTDVTGNTHRSEICIDKLFSPDGPTGRLGLVEFRGFEMPPNARMSLAQQLLVRALLARFWKNPVQGKFVRWGTALADRFMLPQYIWADFMDVLQDLRENGFDLRPEWFEAQLEFRFPFFGEVEYQGSKLELRQALEPWHVMGEQGAIGGTVRYVDSSVERLQVRLETSNPSRYTVACNGRAVPLKETGTSGVSVAGVRFKAWQPASGLHPVLPVNSPLTFDIYDTWSGRSIGGCIYHVAHPGGRNYETFPVNGNEAEARRLARFEPWGHTAGGYALMPETPSPEFPLTLDLRRPLGV</sequence>
<dbReference type="Pfam" id="PF09899">
    <property type="entry name" value="DUF2126"/>
    <property type="match status" value="1"/>
</dbReference>